<comment type="similarity">
    <text evidence="3 8">Belongs to the COQ9 family.</text>
</comment>
<feature type="region of interest" description="Disordered" evidence="9">
    <location>
        <begin position="1"/>
        <end position="27"/>
    </location>
</feature>
<keyword evidence="6 8" id="KW-0446">Lipid-binding</keyword>
<keyword evidence="12" id="KW-1185">Reference proteome</keyword>
<dbReference type="NCBIfam" id="TIGR02396">
    <property type="entry name" value="diverge_rpsU"/>
    <property type="match status" value="1"/>
</dbReference>
<dbReference type="GO" id="GO:0008289">
    <property type="term" value="F:lipid binding"/>
    <property type="evidence" value="ECO:0007669"/>
    <property type="project" value="UniProtKB-UniRule"/>
</dbReference>
<evidence type="ECO:0000256" key="9">
    <source>
        <dbReference type="SAM" id="MobiDB-lite"/>
    </source>
</evidence>
<dbReference type="PANTHER" id="PTHR21427:SF19">
    <property type="entry name" value="UBIQUINONE BIOSYNTHESIS PROTEIN COQ9, MITOCHONDRIAL"/>
    <property type="match status" value="1"/>
</dbReference>
<dbReference type="Pfam" id="PF08511">
    <property type="entry name" value="COQ9"/>
    <property type="match status" value="1"/>
</dbReference>
<proteinExistence type="inferred from homology"/>
<evidence type="ECO:0000256" key="1">
    <source>
        <dbReference type="ARBA" id="ARBA00004173"/>
    </source>
</evidence>
<sequence length="238" mass="25088">MVGREAPYWSGASQQKPSHESTEAASNDLPELQGRLLDETLRLPSLGWTGAAMAQGAANCGLSPAAAGLLGDSPGDLVQAFLRHCNLQLEEALQDDPAIGGLAEKIEHGLRKRLEMILPYKGSWPGALAALGPPRPEVATLYMEAAEIVLKSAGQDPLDDEVGFSLRKTALSGVLATTELYLLTDGSPGSERTWQALRRAVAEALRLAGMADAAAAAVGSLRNTVAANIFQMAFTSRR</sequence>
<keyword evidence="7 8" id="KW-0496">Mitochondrion</keyword>
<reference evidence="11" key="1">
    <citation type="submission" date="2021-01" db="EMBL/GenBank/DDBJ databases">
        <authorList>
            <person name="Eckstrom K.M.E."/>
        </authorList>
    </citation>
    <scope>NUCLEOTIDE SEQUENCE</scope>
    <source>
        <strain evidence="11">UVCC 0001</strain>
    </source>
</reference>
<evidence type="ECO:0000256" key="3">
    <source>
        <dbReference type="ARBA" id="ARBA00010766"/>
    </source>
</evidence>
<evidence type="ECO:0000256" key="7">
    <source>
        <dbReference type="ARBA" id="ARBA00023128"/>
    </source>
</evidence>
<comment type="function">
    <text evidence="8">Membrane-associated protein that warps the membrane surface to access and bind aromatic isoprenes with high specificity, including ubiquinone (CoQ) isoprene intermediates and presents them directly to Coq7, therefore facilitating the Coq7-mediated hydroxylase step. Participates in the biosynthesis of coenzyme Q, also named ubiquinone, an essential lipid-soluble electron transporter for aerobic cellular respiration.</text>
</comment>
<evidence type="ECO:0000256" key="2">
    <source>
        <dbReference type="ARBA" id="ARBA00004749"/>
    </source>
</evidence>
<evidence type="ECO:0000256" key="4">
    <source>
        <dbReference type="ARBA" id="ARBA00022688"/>
    </source>
</evidence>
<dbReference type="InterPro" id="IPR012762">
    <property type="entry name" value="Ubiq_biosynth_COQ9"/>
</dbReference>
<organism evidence="11 12">
    <name type="scientific">Prototheca wickerhamii</name>
    <dbReference type="NCBI Taxonomy" id="3111"/>
    <lineage>
        <taxon>Eukaryota</taxon>
        <taxon>Viridiplantae</taxon>
        <taxon>Chlorophyta</taxon>
        <taxon>core chlorophytes</taxon>
        <taxon>Trebouxiophyceae</taxon>
        <taxon>Chlorellales</taxon>
        <taxon>Chlorellaceae</taxon>
        <taxon>Prototheca</taxon>
    </lineage>
</organism>
<evidence type="ECO:0000256" key="5">
    <source>
        <dbReference type="ARBA" id="ARBA00022946"/>
    </source>
</evidence>
<dbReference type="EMBL" id="JASFZW010000005">
    <property type="protein sequence ID" value="KAK2078137.1"/>
    <property type="molecule type" value="Genomic_DNA"/>
</dbReference>
<dbReference type="GO" id="GO:0006744">
    <property type="term" value="P:ubiquinone biosynthetic process"/>
    <property type="evidence" value="ECO:0007669"/>
    <property type="project" value="UniProtKB-UniRule"/>
</dbReference>
<feature type="domain" description="COQ9 C-terminal" evidence="10">
    <location>
        <begin position="166"/>
        <end position="206"/>
    </location>
</feature>
<comment type="subcellular location">
    <subcellularLocation>
        <location evidence="1 8">Mitochondrion</location>
    </subcellularLocation>
</comment>
<dbReference type="PANTHER" id="PTHR21427">
    <property type="entry name" value="UBIQUINONE BIOSYNTHESIS PROTEIN COQ9, MITOCHONDRIAL"/>
    <property type="match status" value="1"/>
</dbReference>
<dbReference type="AlphaFoldDB" id="A0AAD9MIB3"/>
<dbReference type="GO" id="GO:0005743">
    <property type="term" value="C:mitochondrial inner membrane"/>
    <property type="evidence" value="ECO:0007669"/>
    <property type="project" value="TreeGrafter"/>
</dbReference>
<name>A0AAD9MIB3_PROWI</name>
<evidence type="ECO:0000313" key="11">
    <source>
        <dbReference type="EMBL" id="KAK2078137.1"/>
    </source>
</evidence>
<accession>A0AAD9MIB3</accession>
<dbReference type="Gene3D" id="1.10.357.10">
    <property type="entry name" value="Tetracycline Repressor, domain 2"/>
    <property type="match status" value="1"/>
</dbReference>
<evidence type="ECO:0000256" key="6">
    <source>
        <dbReference type="ARBA" id="ARBA00023121"/>
    </source>
</evidence>
<dbReference type="InterPro" id="IPR013718">
    <property type="entry name" value="COQ9_C"/>
</dbReference>
<dbReference type="Proteomes" id="UP001255856">
    <property type="component" value="Unassembled WGS sequence"/>
</dbReference>
<gene>
    <name evidence="11" type="ORF">QBZ16_004005</name>
</gene>
<comment type="pathway">
    <text evidence="2 8">Cofactor biosynthesis; ubiquinone biosynthesis.</text>
</comment>
<evidence type="ECO:0000259" key="10">
    <source>
        <dbReference type="Pfam" id="PF08511"/>
    </source>
</evidence>
<keyword evidence="4 8" id="KW-0831">Ubiquinone biosynthesis</keyword>
<protein>
    <recommendedName>
        <fullName evidence="8">Ubiquinone biosynthesis protein</fullName>
    </recommendedName>
</protein>
<evidence type="ECO:0000256" key="8">
    <source>
        <dbReference type="RuleBase" id="RU366063"/>
    </source>
</evidence>
<comment type="caution">
    <text evidence="11">The sequence shown here is derived from an EMBL/GenBank/DDBJ whole genome shotgun (WGS) entry which is preliminary data.</text>
</comment>
<keyword evidence="5" id="KW-0809">Transit peptide</keyword>
<evidence type="ECO:0000313" key="12">
    <source>
        <dbReference type="Proteomes" id="UP001255856"/>
    </source>
</evidence>